<feature type="compositionally biased region" description="Polar residues" evidence="1">
    <location>
        <begin position="333"/>
        <end position="345"/>
    </location>
</feature>
<dbReference type="Proteomes" id="UP000469421">
    <property type="component" value="Unassembled WGS sequence"/>
</dbReference>
<dbReference type="EMBL" id="WIRE01000001">
    <property type="protein sequence ID" value="MQX52366.1"/>
    <property type="molecule type" value="Genomic_DNA"/>
</dbReference>
<proteinExistence type="predicted"/>
<protein>
    <recommendedName>
        <fullName evidence="2">Wadjet protein JetD C-terminal domain-containing protein</fullName>
    </recommendedName>
</protein>
<dbReference type="RefSeq" id="WP_153499079.1">
    <property type="nucleotide sequence ID" value="NZ_WIRE01000001.1"/>
</dbReference>
<accession>A0A6N7LSS0</accession>
<feature type="region of interest" description="Disordered" evidence="1">
    <location>
        <begin position="327"/>
        <end position="347"/>
    </location>
</feature>
<evidence type="ECO:0000259" key="2">
    <source>
        <dbReference type="Pfam" id="PF09983"/>
    </source>
</evidence>
<gene>
    <name evidence="3" type="ORF">GFN93_03840</name>
</gene>
<keyword evidence="4" id="KW-1185">Reference proteome</keyword>
<reference evidence="3 4" key="1">
    <citation type="submission" date="2019-10" db="EMBL/GenBank/DDBJ databases">
        <title>Alcanivorax sp.PA15-N-34 draft genome sequence.</title>
        <authorList>
            <person name="Liao X."/>
            <person name="Shao Z."/>
        </authorList>
    </citation>
    <scope>NUCLEOTIDE SEQUENCE [LARGE SCALE GENOMIC DNA]</scope>
    <source>
        <strain evidence="3 4">PA15-N-34</strain>
    </source>
</reference>
<organism evidence="3 4">
    <name type="scientific">Alcanivorax sediminis</name>
    <dbReference type="NCBI Taxonomy" id="2663008"/>
    <lineage>
        <taxon>Bacteria</taxon>
        <taxon>Pseudomonadati</taxon>
        <taxon>Pseudomonadota</taxon>
        <taxon>Gammaproteobacteria</taxon>
        <taxon>Oceanospirillales</taxon>
        <taxon>Alcanivoracaceae</taxon>
        <taxon>Alcanivorax</taxon>
    </lineage>
</organism>
<evidence type="ECO:0000313" key="3">
    <source>
        <dbReference type="EMBL" id="MQX52366.1"/>
    </source>
</evidence>
<comment type="caution">
    <text evidence="3">The sequence shown here is derived from an EMBL/GenBank/DDBJ whole genome shotgun (WGS) entry which is preliminary data.</text>
</comment>
<dbReference type="Pfam" id="PF09983">
    <property type="entry name" value="JetD_C"/>
    <property type="match status" value="1"/>
</dbReference>
<dbReference type="InterPro" id="IPR024534">
    <property type="entry name" value="JetD_C"/>
</dbReference>
<feature type="domain" description="Wadjet protein JetD C-terminal" evidence="2">
    <location>
        <begin position="215"/>
        <end position="313"/>
    </location>
</feature>
<evidence type="ECO:0000256" key="1">
    <source>
        <dbReference type="SAM" id="MobiDB-lite"/>
    </source>
</evidence>
<evidence type="ECO:0000313" key="4">
    <source>
        <dbReference type="Proteomes" id="UP000469421"/>
    </source>
</evidence>
<dbReference type="AlphaFoldDB" id="A0A6N7LSS0"/>
<name>A0A6N7LSS0_9GAMM</name>
<sequence length="375" mass="42648">MTTPIWLKDEPWLAKWLGWFLDKLDNRDGEPSQRAITRRINKHKLPALYDFNEDTQSRWQLLQHIARDHGLFEIVLDKKRSAFQEPYENAQCRLNPDCEALLREWLNRPKQDPVAQAWQQAINQHADTFIDNGEALLNQKPQIPGLTPAEIVRAFANIDPYLNQNLTLREIAARCFNGDSKALDNRFELLLKLYGDNANGIQPRPLLLTAWAPPGFRKLLIVENQDSFLRLVDNPPKDYALLYSGGFRASATRLSSEHTRFAFLPGSDPERFKALFINMGLDEQTECHFWGDLDFAGMGILKALRNSLPNLQAWQPGYQPMLKILNTGGGHTPKQTGKTAQTDPGTTGCPYTDTTLLPALRQTHNALDQETIQIP</sequence>